<sequence>MEFCKNAITKKAMTDKGDKLVGLIDGAPKESSRSSGKMGANSRTSRVWIVVAILFIAASIALAGYIIYVKVVEKPTPRPMTETEMIRRYPLMFRTPGEQEIFEKNFFEGNSFENLKMVENLTDPNTQFCSFSCSSYRQNVPNRKRSIGAHLPLMEWITLYKSIHAMTKRDVTTPLGPNIYHGCCISRHYFISPDFGLTVAGSNYTLVQYDDRRQYFPSQVCKHAKDCKGCGCAQETSLFSAIVVNPQYPHDSDDSYTMVAIKLPGCCKCFNNLASP</sequence>
<feature type="transmembrane region" description="Helical" evidence="1">
    <location>
        <begin position="47"/>
        <end position="68"/>
    </location>
</feature>
<dbReference type="RefSeq" id="XP_055869589.1">
    <property type="nucleotide sequence ID" value="XM_056013614.1"/>
</dbReference>
<dbReference type="Proteomes" id="UP001165740">
    <property type="component" value="Chromosome 16"/>
</dbReference>
<dbReference type="OrthoDB" id="6134537at2759"/>
<accession>A0A9W2Z3N8</accession>
<organism evidence="2 3">
    <name type="scientific">Biomphalaria glabrata</name>
    <name type="common">Bloodfluke planorb</name>
    <name type="synonym">Freshwater snail</name>
    <dbReference type="NCBI Taxonomy" id="6526"/>
    <lineage>
        <taxon>Eukaryota</taxon>
        <taxon>Metazoa</taxon>
        <taxon>Spiralia</taxon>
        <taxon>Lophotrochozoa</taxon>
        <taxon>Mollusca</taxon>
        <taxon>Gastropoda</taxon>
        <taxon>Heterobranchia</taxon>
        <taxon>Euthyneura</taxon>
        <taxon>Panpulmonata</taxon>
        <taxon>Hygrophila</taxon>
        <taxon>Lymnaeoidea</taxon>
        <taxon>Planorbidae</taxon>
        <taxon>Biomphalaria</taxon>
    </lineage>
</organism>
<dbReference type="SUPFAM" id="SSF57501">
    <property type="entry name" value="Cystine-knot cytokines"/>
    <property type="match status" value="1"/>
</dbReference>
<protein>
    <submittedName>
        <fullName evidence="3">Uncharacterized protein LOC106052102 isoform X1</fullName>
    </submittedName>
</protein>
<proteinExistence type="predicted"/>
<reference evidence="3" key="1">
    <citation type="submission" date="2025-08" db="UniProtKB">
        <authorList>
            <consortium name="RefSeq"/>
        </authorList>
    </citation>
    <scope>IDENTIFICATION</scope>
</reference>
<gene>
    <name evidence="3" type="primary">LOC106052102</name>
</gene>
<keyword evidence="2" id="KW-1185">Reference proteome</keyword>
<dbReference type="OMA" id="ACCISEV"/>
<name>A0A9W2Z3N8_BIOGL</name>
<dbReference type="GeneID" id="106052102"/>
<evidence type="ECO:0000313" key="3">
    <source>
        <dbReference type="RefSeq" id="XP_055869589.1"/>
    </source>
</evidence>
<dbReference type="InterPro" id="IPR029034">
    <property type="entry name" value="Cystine-knot_cytokine"/>
</dbReference>
<dbReference type="Gene3D" id="2.10.90.10">
    <property type="entry name" value="Cystine-knot cytokines"/>
    <property type="match status" value="1"/>
</dbReference>
<keyword evidence="1" id="KW-1133">Transmembrane helix</keyword>
<keyword evidence="1" id="KW-0472">Membrane</keyword>
<dbReference type="AlphaFoldDB" id="A0A9W2Z3N8"/>
<keyword evidence="1" id="KW-0812">Transmembrane</keyword>
<evidence type="ECO:0000256" key="1">
    <source>
        <dbReference type="SAM" id="Phobius"/>
    </source>
</evidence>
<evidence type="ECO:0000313" key="2">
    <source>
        <dbReference type="Proteomes" id="UP001165740"/>
    </source>
</evidence>